<dbReference type="InterPro" id="IPR020578">
    <property type="entry name" value="Aminotrans_V_PyrdxlP_BS"/>
</dbReference>
<dbReference type="PANTHER" id="PTHR21152">
    <property type="entry name" value="AMINOTRANSFERASE CLASS V"/>
    <property type="match status" value="1"/>
</dbReference>
<dbReference type="PIRSF" id="PIRSF000524">
    <property type="entry name" value="SPT"/>
    <property type="match status" value="1"/>
</dbReference>
<sequence length="392" mass="41961">MTIPGQLNPSPRLLLGPGPSDAHPRVLSVMTTPLLGHLDPQFIEIMSETQEMLRQVFQTKNALTFPVSATGTAGMETCLVNLLEPGDKAVVGTIGYFGNRMVDIAGRTGADVTVLERPWGQVFEPDMIRDAVKRVKPKVLALVHAETSTGAMQPLEEIGAICRETGTLLVADCVTSLGCIPVKPDEWGIDAAFSCSQKGLSCPPGMAPVTFSERAVAALKARKTKVQSWYLDLTTIMGYWGGDRAYHHTAPITMVYAIREGLRLVLEEGLEARYARHVRNHLALKAGLTALGLAYTADPNHQLPQLNAVRLPDGVDDAAGRKRLLTEFGIEVGGGLGDLKGKAWRIGIMGQNSRPGCVYQVLTAVEQVLKGFGVKVEPGAGVGAAERAYSAA</sequence>
<dbReference type="Gene3D" id="3.40.640.10">
    <property type="entry name" value="Type I PLP-dependent aspartate aminotransferase-like (Major domain)"/>
    <property type="match status" value="1"/>
</dbReference>
<dbReference type="RefSeq" id="WP_145240624.1">
    <property type="nucleotide sequence ID" value="NZ_CP036273.1"/>
</dbReference>
<dbReference type="AlphaFoldDB" id="A0A517XVP1"/>
<dbReference type="PANTHER" id="PTHR21152:SF40">
    <property type="entry name" value="ALANINE--GLYOXYLATE AMINOTRANSFERASE"/>
    <property type="match status" value="1"/>
</dbReference>
<keyword evidence="3" id="KW-0032">Aminotransferase</keyword>
<accession>A0A517XVP1</accession>
<protein>
    <submittedName>
        <fullName evidence="11">Purine catabolism protein PucG</fullName>
        <ecNumber evidence="11">2.-.-.-</ecNumber>
    </submittedName>
</protein>
<keyword evidence="12" id="KW-1185">Reference proteome</keyword>
<name>A0A517XVP1_9BACT</name>
<keyword evidence="4 11" id="KW-0808">Transferase</keyword>
<dbReference type="GO" id="GO:0008453">
    <property type="term" value="F:alanine-glyoxylate transaminase activity"/>
    <property type="evidence" value="ECO:0007669"/>
    <property type="project" value="TreeGrafter"/>
</dbReference>
<evidence type="ECO:0000313" key="11">
    <source>
        <dbReference type="EMBL" id="QDU21578.1"/>
    </source>
</evidence>
<dbReference type="EC" id="2.-.-.-" evidence="11"/>
<dbReference type="FunFam" id="3.40.640.10:FF:000027">
    <property type="entry name" value="Serine--pyruvate aminotransferase, mitochondrial"/>
    <property type="match status" value="1"/>
</dbReference>
<gene>
    <name evidence="11" type="primary">pucG</name>
    <name evidence="11" type="ORF">ETAA1_35480</name>
</gene>
<dbReference type="Proteomes" id="UP000319576">
    <property type="component" value="Chromosome"/>
</dbReference>
<evidence type="ECO:0000256" key="6">
    <source>
        <dbReference type="PIRSR" id="PIRSR000524-1"/>
    </source>
</evidence>
<proteinExistence type="inferred from homology"/>
<dbReference type="SUPFAM" id="SSF53383">
    <property type="entry name" value="PLP-dependent transferases"/>
    <property type="match status" value="1"/>
</dbReference>
<dbReference type="InterPro" id="IPR015424">
    <property type="entry name" value="PyrdxlP-dep_Trfase"/>
</dbReference>
<evidence type="ECO:0000256" key="9">
    <source>
        <dbReference type="RuleBase" id="RU004504"/>
    </source>
</evidence>
<dbReference type="Gene3D" id="3.90.1150.10">
    <property type="entry name" value="Aspartate Aminotransferase, domain 1"/>
    <property type="match status" value="1"/>
</dbReference>
<evidence type="ECO:0000256" key="3">
    <source>
        <dbReference type="ARBA" id="ARBA00022576"/>
    </source>
</evidence>
<evidence type="ECO:0000256" key="8">
    <source>
        <dbReference type="RuleBase" id="RU004075"/>
    </source>
</evidence>
<evidence type="ECO:0000256" key="4">
    <source>
        <dbReference type="ARBA" id="ARBA00022679"/>
    </source>
</evidence>
<evidence type="ECO:0000256" key="5">
    <source>
        <dbReference type="ARBA" id="ARBA00022898"/>
    </source>
</evidence>
<dbReference type="GO" id="GO:0004760">
    <property type="term" value="F:L-serine-pyruvate transaminase activity"/>
    <property type="evidence" value="ECO:0007669"/>
    <property type="project" value="TreeGrafter"/>
</dbReference>
<keyword evidence="5 7" id="KW-0663">Pyridoxal phosphate</keyword>
<organism evidence="11 12">
    <name type="scientific">Urbifossiella limnaea</name>
    <dbReference type="NCBI Taxonomy" id="2528023"/>
    <lineage>
        <taxon>Bacteria</taxon>
        <taxon>Pseudomonadati</taxon>
        <taxon>Planctomycetota</taxon>
        <taxon>Planctomycetia</taxon>
        <taxon>Gemmatales</taxon>
        <taxon>Gemmataceae</taxon>
        <taxon>Urbifossiella</taxon>
    </lineage>
</organism>
<dbReference type="KEGG" id="uli:ETAA1_35480"/>
<dbReference type="InterPro" id="IPR015421">
    <property type="entry name" value="PyrdxlP-dep_Trfase_major"/>
</dbReference>
<evidence type="ECO:0000256" key="2">
    <source>
        <dbReference type="ARBA" id="ARBA00009236"/>
    </source>
</evidence>
<dbReference type="Pfam" id="PF00266">
    <property type="entry name" value="Aminotran_5"/>
    <property type="match status" value="1"/>
</dbReference>
<evidence type="ECO:0000313" key="12">
    <source>
        <dbReference type="Proteomes" id="UP000319576"/>
    </source>
</evidence>
<dbReference type="OrthoDB" id="389074at2"/>
<comment type="similarity">
    <text evidence="2 8">Belongs to the class-V pyridoxal-phosphate-dependent aminotransferase family.</text>
</comment>
<dbReference type="GO" id="GO:0019265">
    <property type="term" value="P:glycine biosynthetic process, by transamination of glyoxylate"/>
    <property type="evidence" value="ECO:0007669"/>
    <property type="project" value="TreeGrafter"/>
</dbReference>
<comment type="cofactor">
    <cofactor evidence="1 7 9">
        <name>pyridoxal 5'-phosphate</name>
        <dbReference type="ChEBI" id="CHEBI:597326"/>
    </cofactor>
</comment>
<feature type="modified residue" description="N6-(pyridoxal phosphate)lysine" evidence="7">
    <location>
        <position position="198"/>
    </location>
</feature>
<dbReference type="PROSITE" id="PS00595">
    <property type="entry name" value="AA_TRANSFER_CLASS_5"/>
    <property type="match status" value="1"/>
</dbReference>
<dbReference type="EMBL" id="CP036273">
    <property type="protein sequence ID" value="QDU21578.1"/>
    <property type="molecule type" value="Genomic_DNA"/>
</dbReference>
<dbReference type="InterPro" id="IPR024169">
    <property type="entry name" value="SP_NH2Trfase/AEP_transaminase"/>
</dbReference>
<evidence type="ECO:0000256" key="7">
    <source>
        <dbReference type="PIRSR" id="PIRSR000524-50"/>
    </source>
</evidence>
<dbReference type="CDD" id="cd06451">
    <property type="entry name" value="AGAT_like"/>
    <property type="match status" value="1"/>
</dbReference>
<feature type="domain" description="Aminotransferase class V" evidence="10">
    <location>
        <begin position="37"/>
        <end position="335"/>
    </location>
</feature>
<dbReference type="InterPro" id="IPR015422">
    <property type="entry name" value="PyrdxlP-dep_Trfase_small"/>
</dbReference>
<reference evidence="11 12" key="1">
    <citation type="submission" date="2019-02" db="EMBL/GenBank/DDBJ databases">
        <title>Deep-cultivation of Planctomycetes and their phenomic and genomic characterization uncovers novel biology.</title>
        <authorList>
            <person name="Wiegand S."/>
            <person name="Jogler M."/>
            <person name="Boedeker C."/>
            <person name="Pinto D."/>
            <person name="Vollmers J."/>
            <person name="Rivas-Marin E."/>
            <person name="Kohn T."/>
            <person name="Peeters S.H."/>
            <person name="Heuer A."/>
            <person name="Rast P."/>
            <person name="Oberbeckmann S."/>
            <person name="Bunk B."/>
            <person name="Jeske O."/>
            <person name="Meyerdierks A."/>
            <person name="Storesund J.E."/>
            <person name="Kallscheuer N."/>
            <person name="Luecker S."/>
            <person name="Lage O.M."/>
            <person name="Pohl T."/>
            <person name="Merkel B.J."/>
            <person name="Hornburger P."/>
            <person name="Mueller R.-W."/>
            <person name="Bruemmer F."/>
            <person name="Labrenz M."/>
            <person name="Spormann A.M."/>
            <person name="Op den Camp H."/>
            <person name="Overmann J."/>
            <person name="Amann R."/>
            <person name="Jetten M.S.M."/>
            <person name="Mascher T."/>
            <person name="Medema M.H."/>
            <person name="Devos D.P."/>
            <person name="Kaster A.-K."/>
            <person name="Ovreas L."/>
            <person name="Rohde M."/>
            <person name="Galperin M.Y."/>
            <person name="Jogler C."/>
        </authorList>
    </citation>
    <scope>NUCLEOTIDE SEQUENCE [LARGE SCALE GENOMIC DNA]</scope>
    <source>
        <strain evidence="11 12">ETA_A1</strain>
    </source>
</reference>
<feature type="binding site" evidence="6">
    <location>
        <position position="345"/>
    </location>
    <ligand>
        <name>substrate</name>
    </ligand>
</feature>
<evidence type="ECO:0000259" key="10">
    <source>
        <dbReference type="Pfam" id="PF00266"/>
    </source>
</evidence>
<dbReference type="InterPro" id="IPR000192">
    <property type="entry name" value="Aminotrans_V_dom"/>
</dbReference>
<evidence type="ECO:0000256" key="1">
    <source>
        <dbReference type="ARBA" id="ARBA00001933"/>
    </source>
</evidence>